<evidence type="ECO:0000313" key="3">
    <source>
        <dbReference type="Proteomes" id="UP000051330"/>
    </source>
</evidence>
<dbReference type="STRING" id="1423792.FD09_GL002618"/>
<feature type="transmembrane region" description="Helical" evidence="1">
    <location>
        <begin position="102"/>
        <end position="119"/>
    </location>
</feature>
<feature type="transmembrane region" description="Helical" evidence="1">
    <location>
        <begin position="12"/>
        <end position="28"/>
    </location>
</feature>
<feature type="transmembrane region" description="Helical" evidence="1">
    <location>
        <begin position="48"/>
        <end position="68"/>
    </location>
</feature>
<proteinExistence type="predicted"/>
<protein>
    <recommendedName>
        <fullName evidence="4">Prophage protein</fullName>
    </recommendedName>
</protein>
<accession>A0A0R1N419</accession>
<organism evidence="2 3">
    <name type="scientific">Schleiferilactobacillus perolens DSM 12744</name>
    <dbReference type="NCBI Taxonomy" id="1423792"/>
    <lineage>
        <taxon>Bacteria</taxon>
        <taxon>Bacillati</taxon>
        <taxon>Bacillota</taxon>
        <taxon>Bacilli</taxon>
        <taxon>Lactobacillales</taxon>
        <taxon>Lactobacillaceae</taxon>
        <taxon>Schleiferilactobacillus</taxon>
    </lineage>
</organism>
<feature type="transmembrane region" description="Helical" evidence="1">
    <location>
        <begin position="75"/>
        <end position="96"/>
    </location>
</feature>
<keyword evidence="3" id="KW-1185">Reference proteome</keyword>
<keyword evidence="1" id="KW-0812">Transmembrane</keyword>
<sequence length="129" mass="14330">MWQRIKNNPSHVVLGLLHIGTGVFLINHDSYFRWPPGAFLSLVNDDSVGFWFVLVGLAYLIWVILGANHVRWNRAILVISTMTMGALATYQLLHWVALGTDIMPWMSNAAVTAFIILLARGSDADGGDH</sequence>
<dbReference type="PATRIC" id="fig|1423792.3.peg.2667"/>
<evidence type="ECO:0000313" key="2">
    <source>
        <dbReference type="EMBL" id="KRL13076.1"/>
    </source>
</evidence>
<evidence type="ECO:0008006" key="4">
    <source>
        <dbReference type="Google" id="ProtNLM"/>
    </source>
</evidence>
<name>A0A0R1N419_9LACO</name>
<evidence type="ECO:0000256" key="1">
    <source>
        <dbReference type="SAM" id="Phobius"/>
    </source>
</evidence>
<comment type="caution">
    <text evidence="2">The sequence shown here is derived from an EMBL/GenBank/DDBJ whole genome shotgun (WGS) entry which is preliminary data.</text>
</comment>
<dbReference type="OrthoDB" id="2326357at2"/>
<dbReference type="RefSeq" id="WP_057820076.1">
    <property type="nucleotide sequence ID" value="NZ_AZEC01000005.1"/>
</dbReference>
<dbReference type="AlphaFoldDB" id="A0A0R1N419"/>
<reference evidence="2 3" key="1">
    <citation type="journal article" date="2015" name="Genome Announc.">
        <title>Expanding the biotechnology potential of lactobacilli through comparative genomics of 213 strains and associated genera.</title>
        <authorList>
            <person name="Sun Z."/>
            <person name="Harris H.M."/>
            <person name="McCann A."/>
            <person name="Guo C."/>
            <person name="Argimon S."/>
            <person name="Zhang W."/>
            <person name="Yang X."/>
            <person name="Jeffery I.B."/>
            <person name="Cooney J.C."/>
            <person name="Kagawa T.F."/>
            <person name="Liu W."/>
            <person name="Song Y."/>
            <person name="Salvetti E."/>
            <person name="Wrobel A."/>
            <person name="Rasinkangas P."/>
            <person name="Parkhill J."/>
            <person name="Rea M.C."/>
            <person name="O'Sullivan O."/>
            <person name="Ritari J."/>
            <person name="Douillard F.P."/>
            <person name="Paul Ross R."/>
            <person name="Yang R."/>
            <person name="Briner A.E."/>
            <person name="Felis G.E."/>
            <person name="de Vos W.M."/>
            <person name="Barrangou R."/>
            <person name="Klaenhammer T.R."/>
            <person name="Caufield P.W."/>
            <person name="Cui Y."/>
            <person name="Zhang H."/>
            <person name="O'Toole P.W."/>
        </authorList>
    </citation>
    <scope>NUCLEOTIDE SEQUENCE [LARGE SCALE GENOMIC DNA]</scope>
    <source>
        <strain evidence="2 3">DSM 12744</strain>
    </source>
</reference>
<dbReference type="EMBL" id="AZEC01000005">
    <property type="protein sequence ID" value="KRL13076.1"/>
    <property type="molecule type" value="Genomic_DNA"/>
</dbReference>
<keyword evidence="1" id="KW-1133">Transmembrane helix</keyword>
<gene>
    <name evidence="2" type="ORF">FD09_GL002618</name>
</gene>
<keyword evidence="1" id="KW-0472">Membrane</keyword>
<dbReference type="Proteomes" id="UP000051330">
    <property type="component" value="Unassembled WGS sequence"/>
</dbReference>